<accession>A0A0K2SI95</accession>
<dbReference type="Gene3D" id="1.10.10.10">
    <property type="entry name" value="Winged helix-like DNA-binding domain superfamily/Winged helix DNA-binding domain"/>
    <property type="match status" value="1"/>
</dbReference>
<dbReference type="GO" id="GO:0006355">
    <property type="term" value="P:regulation of DNA-templated transcription"/>
    <property type="evidence" value="ECO:0007669"/>
    <property type="project" value="InterPro"/>
</dbReference>
<dbReference type="FunFam" id="3.40.50.2300:FF:000002">
    <property type="entry name" value="DNA-binding response regulator PhoP"/>
    <property type="match status" value="1"/>
</dbReference>
<dbReference type="FunFam" id="1.10.10.10:FF:000005">
    <property type="entry name" value="Two-component system response regulator"/>
    <property type="match status" value="1"/>
</dbReference>
<feature type="domain" description="OmpR/PhoB-type" evidence="9">
    <location>
        <begin position="125"/>
        <end position="223"/>
    </location>
</feature>
<evidence type="ECO:0000256" key="4">
    <source>
        <dbReference type="ARBA" id="ARBA00023125"/>
    </source>
</evidence>
<keyword evidence="5" id="KW-0804">Transcription</keyword>
<dbReference type="GO" id="GO:0000156">
    <property type="term" value="F:phosphorelay response regulator activity"/>
    <property type="evidence" value="ECO:0007669"/>
    <property type="project" value="TreeGrafter"/>
</dbReference>
<keyword evidence="2" id="KW-0902">Two-component regulatory system</keyword>
<dbReference type="InterPro" id="IPR001789">
    <property type="entry name" value="Sig_transdc_resp-reg_receiver"/>
</dbReference>
<evidence type="ECO:0000256" key="3">
    <source>
        <dbReference type="ARBA" id="ARBA00023015"/>
    </source>
</evidence>
<dbReference type="Pfam" id="PF00486">
    <property type="entry name" value="Trans_reg_C"/>
    <property type="match status" value="1"/>
</dbReference>
<dbReference type="InterPro" id="IPR016032">
    <property type="entry name" value="Sig_transdc_resp-reg_C-effctor"/>
</dbReference>
<dbReference type="PROSITE" id="PS50110">
    <property type="entry name" value="RESPONSE_REGULATORY"/>
    <property type="match status" value="1"/>
</dbReference>
<gene>
    <name evidence="10" type="ORF">LIP_0880</name>
</gene>
<dbReference type="PROSITE" id="PS51755">
    <property type="entry name" value="OMPR_PHOB"/>
    <property type="match status" value="1"/>
</dbReference>
<keyword evidence="3" id="KW-0805">Transcription regulation</keyword>
<dbReference type="Proteomes" id="UP000065807">
    <property type="component" value="Chromosome"/>
</dbReference>
<dbReference type="EMBL" id="AP014924">
    <property type="protein sequence ID" value="BAS26737.1"/>
    <property type="molecule type" value="Genomic_DNA"/>
</dbReference>
<dbReference type="SUPFAM" id="SSF52172">
    <property type="entry name" value="CheY-like"/>
    <property type="match status" value="1"/>
</dbReference>
<dbReference type="InterPro" id="IPR001867">
    <property type="entry name" value="OmpR/PhoB-type_DNA-bd"/>
</dbReference>
<evidence type="ECO:0000259" key="9">
    <source>
        <dbReference type="PROSITE" id="PS51755"/>
    </source>
</evidence>
<reference evidence="11" key="2">
    <citation type="journal article" date="2016" name="Int. J. Syst. Evol. Microbiol.">
        <title>Complete genome sequence and cell structure of Limnochorda pilosa, a Gram-negative spore-former within the phylum Firmicutes.</title>
        <authorList>
            <person name="Watanabe M."/>
            <person name="Kojima H."/>
            <person name="Fukui M."/>
        </authorList>
    </citation>
    <scope>NUCLEOTIDE SEQUENCE [LARGE SCALE GENOMIC DNA]</scope>
    <source>
        <strain evidence="11">HC45</strain>
    </source>
</reference>
<dbReference type="InterPro" id="IPR036388">
    <property type="entry name" value="WH-like_DNA-bd_sf"/>
</dbReference>
<dbReference type="AlphaFoldDB" id="A0A0K2SI95"/>
<dbReference type="GO" id="GO:0005829">
    <property type="term" value="C:cytosol"/>
    <property type="evidence" value="ECO:0007669"/>
    <property type="project" value="TreeGrafter"/>
</dbReference>
<proteinExistence type="predicted"/>
<feature type="DNA-binding region" description="OmpR/PhoB-type" evidence="7">
    <location>
        <begin position="125"/>
        <end position="223"/>
    </location>
</feature>
<keyword evidence="11" id="KW-1185">Reference proteome</keyword>
<dbReference type="RefSeq" id="WP_068134747.1">
    <property type="nucleotide sequence ID" value="NZ_AP014924.1"/>
</dbReference>
<dbReference type="CDD" id="cd17624">
    <property type="entry name" value="REC_OmpR_PmrA-like"/>
    <property type="match status" value="1"/>
</dbReference>
<evidence type="ECO:0000256" key="5">
    <source>
        <dbReference type="ARBA" id="ARBA00023163"/>
    </source>
</evidence>
<evidence type="ECO:0000256" key="2">
    <source>
        <dbReference type="ARBA" id="ARBA00023012"/>
    </source>
</evidence>
<dbReference type="InterPro" id="IPR039420">
    <property type="entry name" value="WalR-like"/>
</dbReference>
<dbReference type="PANTHER" id="PTHR48111">
    <property type="entry name" value="REGULATOR OF RPOS"/>
    <property type="match status" value="1"/>
</dbReference>
<name>A0A0K2SI95_LIMPI</name>
<evidence type="ECO:0000313" key="10">
    <source>
        <dbReference type="EMBL" id="BAS26737.1"/>
    </source>
</evidence>
<dbReference type="Gene3D" id="6.10.250.690">
    <property type="match status" value="1"/>
</dbReference>
<reference evidence="11" key="1">
    <citation type="submission" date="2015-07" db="EMBL/GenBank/DDBJ databases">
        <title>Complete genome sequence and phylogenetic analysis of Limnochorda pilosa.</title>
        <authorList>
            <person name="Watanabe M."/>
            <person name="Kojima H."/>
            <person name="Fukui M."/>
        </authorList>
    </citation>
    <scope>NUCLEOTIDE SEQUENCE [LARGE SCALE GENOMIC DNA]</scope>
    <source>
        <strain evidence="11">HC45</strain>
    </source>
</reference>
<organism evidence="10 11">
    <name type="scientific">Limnochorda pilosa</name>
    <dbReference type="NCBI Taxonomy" id="1555112"/>
    <lineage>
        <taxon>Bacteria</taxon>
        <taxon>Bacillati</taxon>
        <taxon>Bacillota</taxon>
        <taxon>Limnochordia</taxon>
        <taxon>Limnochordales</taxon>
        <taxon>Limnochordaceae</taxon>
        <taxon>Limnochorda</taxon>
    </lineage>
</organism>
<feature type="domain" description="Response regulatory" evidence="8">
    <location>
        <begin position="2"/>
        <end position="116"/>
    </location>
</feature>
<evidence type="ECO:0000313" key="11">
    <source>
        <dbReference type="Proteomes" id="UP000065807"/>
    </source>
</evidence>
<dbReference type="SMART" id="SM00448">
    <property type="entry name" value="REC"/>
    <property type="match status" value="1"/>
</dbReference>
<dbReference type="SMART" id="SM00862">
    <property type="entry name" value="Trans_reg_C"/>
    <property type="match status" value="1"/>
</dbReference>
<dbReference type="PANTHER" id="PTHR48111:SF22">
    <property type="entry name" value="REGULATOR OF RPOS"/>
    <property type="match status" value="1"/>
</dbReference>
<evidence type="ECO:0000259" key="8">
    <source>
        <dbReference type="PROSITE" id="PS50110"/>
    </source>
</evidence>
<dbReference type="PATRIC" id="fig|1555112.3.peg.916"/>
<keyword evidence="1 6" id="KW-0597">Phosphoprotein</keyword>
<feature type="modified residue" description="4-aspartylphosphate" evidence="6">
    <location>
        <position position="51"/>
    </location>
</feature>
<sequence>MRLLLAEDDQALADATVRRLREEGYAVDHAADGEEAELFLQTTAYDLIVLDWMLPGLDGLSLLRRVRARGVTTPALFLTARDQVTDRVTGLDAGADDYLVKPFAFAELLARVRALLRRGSFSSQGGTLRVGDVELDLGKRSVTRKGRPVELTARELQVLEYLMRNAGQVLTRSQIADHVWEFGQDVGSNVVDVYVYNLRRKLDVGSGAPPIRTVRGVGYQFGEERG</sequence>
<protein>
    <submittedName>
        <fullName evidence="10">PhoB family transcriptional regulator</fullName>
    </submittedName>
</protein>
<dbReference type="InterPro" id="IPR011006">
    <property type="entry name" value="CheY-like_superfamily"/>
</dbReference>
<evidence type="ECO:0000256" key="7">
    <source>
        <dbReference type="PROSITE-ProRule" id="PRU01091"/>
    </source>
</evidence>
<dbReference type="SUPFAM" id="SSF46894">
    <property type="entry name" value="C-terminal effector domain of the bipartite response regulators"/>
    <property type="match status" value="1"/>
</dbReference>
<dbReference type="Pfam" id="PF00072">
    <property type="entry name" value="Response_reg"/>
    <property type="match status" value="1"/>
</dbReference>
<dbReference type="STRING" id="1555112.LIP_0880"/>
<evidence type="ECO:0000256" key="6">
    <source>
        <dbReference type="PROSITE-ProRule" id="PRU00169"/>
    </source>
</evidence>
<dbReference type="KEGG" id="lpil:LIP_0880"/>
<dbReference type="OrthoDB" id="152576at2"/>
<dbReference type="GO" id="GO:0000976">
    <property type="term" value="F:transcription cis-regulatory region binding"/>
    <property type="evidence" value="ECO:0007669"/>
    <property type="project" value="TreeGrafter"/>
</dbReference>
<keyword evidence="4 7" id="KW-0238">DNA-binding</keyword>
<dbReference type="CDD" id="cd00383">
    <property type="entry name" value="trans_reg_C"/>
    <property type="match status" value="1"/>
</dbReference>
<dbReference type="Gene3D" id="3.40.50.2300">
    <property type="match status" value="1"/>
</dbReference>
<evidence type="ECO:0000256" key="1">
    <source>
        <dbReference type="ARBA" id="ARBA00022553"/>
    </source>
</evidence>
<dbReference type="GO" id="GO:0032993">
    <property type="term" value="C:protein-DNA complex"/>
    <property type="evidence" value="ECO:0007669"/>
    <property type="project" value="TreeGrafter"/>
</dbReference>